<gene>
    <name evidence="2" type="ORF">BQ3484_2</name>
</gene>
<dbReference type="OrthoDB" id="38965at10239"/>
<evidence type="ECO:0000313" key="2">
    <source>
        <dbReference type="EMBL" id="SHO33070.1"/>
    </source>
</evidence>
<name>A0A1M7XU44_9VIRU</name>
<accession>A0A1M7XU44</accession>
<proteinExistence type="predicted"/>
<sequence>MSTSTQVWIILGLSVLTIVLLTVVVYLGRRRALCFVPLNPWCWTDWTCPNEPLGSESRCPVLPTQNRVQACLPTADNPGPNCPYAWNI</sequence>
<dbReference type="RefSeq" id="YP_009328942.1">
    <property type="nucleotide sequence ID" value="NC_032108.1"/>
</dbReference>
<keyword evidence="1" id="KW-0472">Membrane</keyword>
<reference evidence="2 3" key="1">
    <citation type="submission" date="2016-11" db="EMBL/GenBank/DDBJ databases">
        <authorList>
            <consortium name="Urmite Genomes"/>
        </authorList>
    </citation>
    <scope>NUCLEOTIDE SEQUENCE [LARGE SCALE GENOMIC DNA]</scope>
    <source>
        <strain evidence="2 3">A11</strain>
    </source>
</reference>
<evidence type="ECO:0000313" key="3">
    <source>
        <dbReference type="Proteomes" id="UP000201465"/>
    </source>
</evidence>
<keyword evidence="1" id="KW-0812">Transmembrane</keyword>
<organism evidence="2 3">
    <name type="scientific">Cedratvirus A11</name>
    <dbReference type="NCBI Taxonomy" id="1903266"/>
    <lineage>
        <taxon>Viruses</taxon>
        <taxon>Pithoviruses</taxon>
        <taxon>Orthocedratvirinae</taxon>
        <taxon>Alphacedratvirus</taxon>
        <taxon>Alphacedratvirus aljazairmassiliense</taxon>
    </lineage>
</organism>
<evidence type="ECO:0000256" key="1">
    <source>
        <dbReference type="SAM" id="Phobius"/>
    </source>
</evidence>
<protein>
    <submittedName>
        <fullName evidence="2">Uncharacterized protein</fullName>
    </submittedName>
</protein>
<feature type="transmembrane region" description="Helical" evidence="1">
    <location>
        <begin position="6"/>
        <end position="27"/>
    </location>
</feature>
<keyword evidence="3" id="KW-1185">Reference proteome</keyword>
<dbReference type="KEGG" id="vg:30523041"/>
<keyword evidence="1" id="KW-1133">Transmembrane helix</keyword>
<dbReference type="GeneID" id="30523041"/>
<dbReference type="Proteomes" id="UP000201465">
    <property type="component" value="Segment"/>
</dbReference>
<dbReference type="EMBL" id="LT671577">
    <property type="protein sequence ID" value="SHO33070.1"/>
    <property type="molecule type" value="Genomic_DNA"/>
</dbReference>